<organism evidence="3 4">
    <name type="scientific">Candidatus Magasanikbacteria bacterium CG10_big_fil_rev_8_21_14_0_10_36_32</name>
    <dbReference type="NCBI Taxonomy" id="1974646"/>
    <lineage>
        <taxon>Bacteria</taxon>
        <taxon>Candidatus Magasanikiibacteriota</taxon>
    </lineage>
</organism>
<keyword evidence="1" id="KW-0175">Coiled coil</keyword>
<evidence type="ECO:0000256" key="2">
    <source>
        <dbReference type="SAM" id="Phobius"/>
    </source>
</evidence>
<gene>
    <name evidence="3" type="ORF">COU29_02800</name>
</gene>
<evidence type="ECO:0000313" key="3">
    <source>
        <dbReference type="EMBL" id="PIT88671.1"/>
    </source>
</evidence>
<reference evidence="4" key="1">
    <citation type="submission" date="2017-09" db="EMBL/GenBank/DDBJ databases">
        <title>Depth-based differentiation of microbial function through sediment-hosted aquifers and enrichment of novel symbionts in the deep terrestrial subsurface.</title>
        <authorList>
            <person name="Probst A.J."/>
            <person name="Ladd B."/>
            <person name="Jarett J.K."/>
            <person name="Geller-Mcgrath D.E."/>
            <person name="Sieber C.M.K."/>
            <person name="Emerson J.B."/>
            <person name="Anantharaman K."/>
            <person name="Thomas B.C."/>
            <person name="Malmstrom R."/>
            <person name="Stieglmeier M."/>
            <person name="Klingl A."/>
            <person name="Woyke T."/>
            <person name="Ryan C.M."/>
            <person name="Banfield J.F."/>
        </authorList>
    </citation>
    <scope>NUCLEOTIDE SEQUENCE [LARGE SCALE GENOMIC DNA]</scope>
</reference>
<protein>
    <submittedName>
        <fullName evidence="3">Uncharacterized protein</fullName>
    </submittedName>
</protein>
<dbReference type="Gene3D" id="2.60.40.10">
    <property type="entry name" value="Immunoglobulins"/>
    <property type="match status" value="1"/>
</dbReference>
<sequence length="253" mass="29192">MKINHICIAGFKEKINKITKKEIFLKMFGIILSTAIATFLIIVVILYFKTPTITILEPQNDSSVQTTTIMVKGTVNLATTKLLVNNHMVEIKRGKFNYKWFLTEEKNILHLVATNENSNKTIESVLNINRIMTEEEKIALEVQKKAVLEAQEKAEEERKAKELAEQKTWEQSKAGKLCTKYPLWTKEDCENIANRKLWIGMTYDMLVESSGSKPDSAHLSNYGDGTRWQWCWYDYNPSCFYDDNNDGIIDAYN</sequence>
<dbReference type="InterPro" id="IPR013783">
    <property type="entry name" value="Ig-like_fold"/>
</dbReference>
<dbReference type="Pfam" id="PF09136">
    <property type="entry name" value="Glucodextran_B"/>
    <property type="match status" value="1"/>
</dbReference>
<accession>A0A2M6W7B1</accession>
<keyword evidence="2" id="KW-0812">Transmembrane</keyword>
<dbReference type="Proteomes" id="UP000231426">
    <property type="component" value="Unassembled WGS sequence"/>
</dbReference>
<evidence type="ECO:0000256" key="1">
    <source>
        <dbReference type="SAM" id="Coils"/>
    </source>
</evidence>
<name>A0A2M6W7B1_9BACT</name>
<feature type="transmembrane region" description="Helical" evidence="2">
    <location>
        <begin position="23"/>
        <end position="48"/>
    </location>
</feature>
<keyword evidence="2" id="KW-0472">Membrane</keyword>
<comment type="caution">
    <text evidence="3">The sequence shown here is derived from an EMBL/GenBank/DDBJ whole genome shotgun (WGS) entry which is preliminary data.</text>
</comment>
<feature type="coiled-coil region" evidence="1">
    <location>
        <begin position="137"/>
        <end position="167"/>
    </location>
</feature>
<proteinExistence type="predicted"/>
<dbReference type="EMBL" id="PFBV01000003">
    <property type="protein sequence ID" value="PIT88671.1"/>
    <property type="molecule type" value="Genomic_DNA"/>
</dbReference>
<keyword evidence="2" id="KW-1133">Transmembrane helix</keyword>
<evidence type="ECO:0000313" key="4">
    <source>
        <dbReference type="Proteomes" id="UP000231426"/>
    </source>
</evidence>
<dbReference type="AlphaFoldDB" id="A0A2M6W7B1"/>